<comment type="caution">
    <text evidence="1">The sequence shown here is derived from an EMBL/GenBank/DDBJ whole genome shotgun (WGS) entry which is preliminary data.</text>
</comment>
<dbReference type="AlphaFoldDB" id="A0A9E2NUF5"/>
<evidence type="ECO:0000313" key="1">
    <source>
        <dbReference type="EMBL" id="MBU3829236.1"/>
    </source>
</evidence>
<name>A0A9E2NUF5_9LACO</name>
<gene>
    <name evidence="1" type="ORF">H9806_09020</name>
</gene>
<organism evidence="1 2">
    <name type="scientific">Candidatus Lactobacillus pullistercoris</name>
    <dbReference type="NCBI Taxonomy" id="2838636"/>
    <lineage>
        <taxon>Bacteria</taxon>
        <taxon>Bacillati</taxon>
        <taxon>Bacillota</taxon>
        <taxon>Bacilli</taxon>
        <taxon>Lactobacillales</taxon>
        <taxon>Lactobacillaceae</taxon>
        <taxon>Lactobacillus</taxon>
    </lineage>
</organism>
<proteinExistence type="predicted"/>
<dbReference type="Proteomes" id="UP000823844">
    <property type="component" value="Unassembled WGS sequence"/>
</dbReference>
<evidence type="ECO:0000313" key="2">
    <source>
        <dbReference type="Proteomes" id="UP000823844"/>
    </source>
</evidence>
<reference evidence="1" key="2">
    <citation type="submission" date="2021-04" db="EMBL/GenBank/DDBJ databases">
        <authorList>
            <person name="Gilroy R."/>
        </authorList>
    </citation>
    <scope>NUCLEOTIDE SEQUENCE</scope>
    <source>
        <strain evidence="1">F6-686</strain>
    </source>
</reference>
<dbReference type="EMBL" id="JAHLFT010000120">
    <property type="protein sequence ID" value="MBU3829236.1"/>
    <property type="molecule type" value="Genomic_DNA"/>
</dbReference>
<sequence length="114" mass="13361">MAHLEKARLDDLNVNQIITTLQQKGYRLINNGFNPQLDKDEYDFVVTFRHSYQKIDADHPTNDFPVEDLRKIGTQTVHYEGARTKTPIDNETQVEINRTLIYDQVEKKVIKDND</sequence>
<accession>A0A9E2NUF5</accession>
<protein>
    <submittedName>
        <fullName evidence="1">Uncharacterized protein</fullName>
    </submittedName>
</protein>
<reference evidence="1" key="1">
    <citation type="journal article" date="2021" name="PeerJ">
        <title>Extensive microbial diversity within the chicken gut microbiome revealed by metagenomics and culture.</title>
        <authorList>
            <person name="Gilroy R."/>
            <person name="Ravi A."/>
            <person name="Getino M."/>
            <person name="Pursley I."/>
            <person name="Horton D.L."/>
            <person name="Alikhan N.F."/>
            <person name="Baker D."/>
            <person name="Gharbi K."/>
            <person name="Hall N."/>
            <person name="Watson M."/>
            <person name="Adriaenssens E.M."/>
            <person name="Foster-Nyarko E."/>
            <person name="Jarju S."/>
            <person name="Secka A."/>
            <person name="Antonio M."/>
            <person name="Oren A."/>
            <person name="Chaudhuri R.R."/>
            <person name="La Ragione R."/>
            <person name="Hildebrand F."/>
            <person name="Pallen M.J."/>
        </authorList>
    </citation>
    <scope>NUCLEOTIDE SEQUENCE</scope>
    <source>
        <strain evidence="1">F6-686</strain>
    </source>
</reference>